<evidence type="ECO:0000256" key="7">
    <source>
        <dbReference type="ARBA" id="ARBA00022840"/>
    </source>
</evidence>
<dbReference type="InterPro" id="IPR029056">
    <property type="entry name" value="Ribokinase-like"/>
</dbReference>
<comment type="cofactor">
    <cofactor evidence="17">
        <name>Mg(2+)</name>
        <dbReference type="ChEBI" id="CHEBI:18420"/>
    </cofactor>
</comment>
<feature type="domain" description="YjeF C-terminal" evidence="20">
    <location>
        <begin position="240"/>
        <end position="508"/>
    </location>
</feature>
<comment type="function">
    <text evidence="17">Catalyzes the dehydration of the S-form of NAD(P)HX at the expense of ADP, which is converted to AMP. Together with NAD(P)HX epimerase, which catalyzes the epimerization of the S- and R-forms, the enzyme allows the repair of both epimers of NAD(P)HX, a damaged form of NAD(P)H that is a result of enzymatic or heat-dependent hydration.</text>
</comment>
<evidence type="ECO:0000259" key="21">
    <source>
        <dbReference type="PROSITE" id="PS51385"/>
    </source>
</evidence>
<evidence type="ECO:0000256" key="1">
    <source>
        <dbReference type="ARBA" id="ARBA00000013"/>
    </source>
</evidence>
<dbReference type="SUPFAM" id="SSF64153">
    <property type="entry name" value="YjeF N-terminal domain-like"/>
    <property type="match status" value="1"/>
</dbReference>
<dbReference type="EMBL" id="JAHLFE010000186">
    <property type="protein sequence ID" value="MBU3844973.1"/>
    <property type="molecule type" value="Genomic_DNA"/>
</dbReference>
<feature type="binding site" evidence="18">
    <location>
        <begin position="61"/>
        <end position="65"/>
    </location>
    <ligand>
        <name>(6S)-NADPHX</name>
        <dbReference type="ChEBI" id="CHEBI:64076"/>
    </ligand>
</feature>
<feature type="binding site" evidence="17">
    <location>
        <begin position="420"/>
        <end position="424"/>
    </location>
    <ligand>
        <name>AMP</name>
        <dbReference type="ChEBI" id="CHEBI:456215"/>
    </ligand>
</feature>
<dbReference type="Gene3D" id="3.40.1190.20">
    <property type="match status" value="1"/>
</dbReference>
<dbReference type="Pfam" id="PF01256">
    <property type="entry name" value="Carb_kinase"/>
    <property type="match status" value="1"/>
</dbReference>
<dbReference type="Pfam" id="PF03853">
    <property type="entry name" value="YjeF_N"/>
    <property type="match status" value="1"/>
</dbReference>
<dbReference type="HAMAP" id="MF_01966">
    <property type="entry name" value="NADHX_epimerase"/>
    <property type="match status" value="1"/>
</dbReference>
<dbReference type="InterPro" id="IPR036652">
    <property type="entry name" value="YjeF_N_dom_sf"/>
</dbReference>
<dbReference type="InterPro" id="IPR030677">
    <property type="entry name" value="Nnr"/>
</dbReference>
<dbReference type="NCBIfam" id="TIGR00196">
    <property type="entry name" value="yjeF_cterm"/>
    <property type="match status" value="1"/>
</dbReference>
<evidence type="ECO:0000256" key="13">
    <source>
        <dbReference type="ARBA" id="ARBA00023268"/>
    </source>
</evidence>
<dbReference type="CDD" id="cd01171">
    <property type="entry name" value="YXKO-related"/>
    <property type="match status" value="1"/>
</dbReference>
<keyword evidence="5 18" id="KW-0479">Metal-binding</keyword>
<keyword evidence="7 17" id="KW-0067">ATP-binding</keyword>
<dbReference type="InterPro" id="IPR004443">
    <property type="entry name" value="YjeF_N_dom"/>
</dbReference>
<dbReference type="Gene3D" id="3.40.50.10260">
    <property type="entry name" value="YjeF N-terminal domain"/>
    <property type="match status" value="1"/>
</dbReference>
<feature type="binding site" evidence="17">
    <location>
        <position position="448"/>
    </location>
    <ligand>
        <name>AMP</name>
        <dbReference type="ChEBI" id="CHEBI:456215"/>
    </ligand>
</feature>
<evidence type="ECO:0000256" key="16">
    <source>
        <dbReference type="ARBA" id="ARBA00049209"/>
    </source>
</evidence>
<feature type="binding site" evidence="18">
    <location>
        <position position="166"/>
    </location>
    <ligand>
        <name>K(+)</name>
        <dbReference type="ChEBI" id="CHEBI:29103"/>
    </ligand>
</feature>
<dbReference type="InterPro" id="IPR000631">
    <property type="entry name" value="CARKD"/>
</dbReference>
<evidence type="ECO:0000256" key="14">
    <source>
        <dbReference type="ARBA" id="ARBA00025153"/>
    </source>
</evidence>
<dbReference type="SUPFAM" id="SSF53613">
    <property type="entry name" value="Ribokinase-like"/>
    <property type="match status" value="1"/>
</dbReference>
<evidence type="ECO:0000256" key="5">
    <source>
        <dbReference type="ARBA" id="ARBA00022723"/>
    </source>
</evidence>
<evidence type="ECO:0000256" key="11">
    <source>
        <dbReference type="ARBA" id="ARBA00023235"/>
    </source>
</evidence>
<feature type="binding site" evidence="17">
    <location>
        <position position="449"/>
    </location>
    <ligand>
        <name>(6S)-NADPHX</name>
        <dbReference type="ChEBI" id="CHEBI:64076"/>
    </ligand>
</feature>
<keyword evidence="9 18" id="KW-0630">Potassium</keyword>
<comment type="catalytic activity">
    <reaction evidence="2 18 19">
        <text>(6R)-NADPHX = (6S)-NADPHX</text>
        <dbReference type="Rhea" id="RHEA:32227"/>
        <dbReference type="ChEBI" id="CHEBI:64076"/>
        <dbReference type="ChEBI" id="CHEBI:64077"/>
        <dbReference type="EC" id="5.1.99.6"/>
    </reaction>
</comment>
<feature type="domain" description="YjeF N-terminal" evidence="21">
    <location>
        <begin position="13"/>
        <end position="220"/>
    </location>
</feature>
<comment type="catalytic activity">
    <reaction evidence="16 17 19">
        <text>(6S)-NADPHX + ADP = AMP + phosphate + NADPH + H(+)</text>
        <dbReference type="Rhea" id="RHEA:32235"/>
        <dbReference type="ChEBI" id="CHEBI:15378"/>
        <dbReference type="ChEBI" id="CHEBI:43474"/>
        <dbReference type="ChEBI" id="CHEBI:57783"/>
        <dbReference type="ChEBI" id="CHEBI:64076"/>
        <dbReference type="ChEBI" id="CHEBI:456215"/>
        <dbReference type="ChEBI" id="CHEBI:456216"/>
        <dbReference type="EC" id="4.2.1.136"/>
    </reaction>
</comment>
<evidence type="ECO:0000256" key="10">
    <source>
        <dbReference type="ARBA" id="ARBA00023027"/>
    </source>
</evidence>
<feature type="binding site" evidence="18">
    <location>
        <position position="163"/>
    </location>
    <ligand>
        <name>(6S)-NADPHX</name>
        <dbReference type="ChEBI" id="CHEBI:64076"/>
    </ligand>
</feature>
<keyword evidence="13" id="KW-0511">Multifunctional enzyme</keyword>
<comment type="function">
    <text evidence="18">Catalyzes the epimerization of the S- and R-forms of NAD(P)HX, a damaged form of NAD(P)H that is a result of enzymatic or heat-dependent hydration. This is a prerequisite for the S-specific NAD(P)H-hydrate dehydratase to allow the repair of both epimers of NAD(P)HX.</text>
</comment>
<dbReference type="PIRSF" id="PIRSF017184">
    <property type="entry name" value="Nnr"/>
    <property type="match status" value="1"/>
</dbReference>
<comment type="catalytic activity">
    <reaction evidence="1 18 19">
        <text>(6R)-NADHX = (6S)-NADHX</text>
        <dbReference type="Rhea" id="RHEA:32215"/>
        <dbReference type="ChEBI" id="CHEBI:64074"/>
        <dbReference type="ChEBI" id="CHEBI:64075"/>
        <dbReference type="EC" id="5.1.99.6"/>
    </reaction>
</comment>
<dbReference type="PANTHER" id="PTHR12592">
    <property type="entry name" value="ATP-DEPENDENT (S)-NAD(P)H-HYDRATE DEHYDRATASE FAMILY MEMBER"/>
    <property type="match status" value="1"/>
</dbReference>
<keyword evidence="11 18" id="KW-0413">Isomerase</keyword>
<keyword evidence="6 17" id="KW-0547">Nucleotide-binding</keyword>
<sequence>MSLPHQVFTTQEIRFIEQEHASTNNGHCYDLMEKAGRAVFEAMRQVNSNPNMVYVLVGKGNNGGDGYITAAALLKHRIPFRLFAVGVPHVDAEAYTAFSYFTQLGGQIEYELPDLQEEAQNGNSPDIVIDALLGTGLESAPRDPFGKWIDFINSTKAYVISVDIPSGVNADTGTVYSDSVMANKTVCMLGLKPGLLTGDAVDYVGEIVVCELGLDVSSYHGKIDADVVDGASYLPIYLSNYEEIIADLPVRMPSAHKGDAGKVLLIGGNKGFGGAISICGQGALRAGAGLVKVATDKSNVEALNALRPELMTVDMRDSHALAQAIAWADVIALGPGMGLDPENEIIIEDVLSAEKPTVIDADALNIMARVGLSFCKRAILTPHPGEAARLLGTTIDRINNDRYHAVYELQQKCGGVVLLKGAGTLICDGKSIVVIQEGSPAMASGGMGDLLTGIIAALKAQGLSQTSATLAGACIHGRAGYLSGEFAGVIGTVALDLLPFIRILVNKRPGLVEQLNHIQQQHHHAALLENVAAFSN</sequence>
<dbReference type="GO" id="GO:0005524">
    <property type="term" value="F:ATP binding"/>
    <property type="evidence" value="ECO:0007669"/>
    <property type="project" value="UniProtKB-UniRule"/>
</dbReference>
<reference evidence="22" key="2">
    <citation type="submission" date="2021-04" db="EMBL/GenBank/DDBJ databases">
        <authorList>
            <person name="Gilroy R."/>
        </authorList>
    </citation>
    <scope>NUCLEOTIDE SEQUENCE</scope>
    <source>
        <strain evidence="22">378</strain>
    </source>
</reference>
<dbReference type="Proteomes" id="UP000733611">
    <property type="component" value="Unassembled WGS sequence"/>
</dbReference>
<dbReference type="NCBIfam" id="TIGR00197">
    <property type="entry name" value="yjeF_nterm"/>
    <property type="match status" value="1"/>
</dbReference>
<comment type="similarity">
    <text evidence="3 19">In the N-terminal section; belongs to the NnrE/AIBP family.</text>
</comment>
<evidence type="ECO:0000256" key="19">
    <source>
        <dbReference type="PIRNR" id="PIRNR017184"/>
    </source>
</evidence>
<evidence type="ECO:0000256" key="9">
    <source>
        <dbReference type="ARBA" id="ARBA00022958"/>
    </source>
</evidence>
<evidence type="ECO:0000256" key="18">
    <source>
        <dbReference type="HAMAP-Rule" id="MF_01966"/>
    </source>
</evidence>
<evidence type="ECO:0000256" key="8">
    <source>
        <dbReference type="ARBA" id="ARBA00022857"/>
    </source>
</evidence>
<keyword evidence="12 17" id="KW-0456">Lyase</keyword>
<comment type="function">
    <text evidence="14 19">Bifunctional enzyme that catalyzes the epimerization of the S- and R-forms of NAD(P)HX and the dehydration of the S-form of NAD(P)HX at the expense of ADP, which is converted to AMP. This allows the repair of both epimers of NAD(P)HX, a damaged form of NAD(P)H that is a result of enzymatic or heat-dependent hydration.</text>
</comment>
<keyword evidence="10 17" id="KW-0520">NAD</keyword>
<reference evidence="22" key="1">
    <citation type="journal article" date="2021" name="PeerJ">
        <title>Extensive microbial diversity within the chicken gut microbiome revealed by metagenomics and culture.</title>
        <authorList>
            <person name="Gilroy R."/>
            <person name="Ravi A."/>
            <person name="Getino M."/>
            <person name="Pursley I."/>
            <person name="Horton D.L."/>
            <person name="Alikhan N.F."/>
            <person name="Baker D."/>
            <person name="Gharbi K."/>
            <person name="Hall N."/>
            <person name="Watson M."/>
            <person name="Adriaenssens E.M."/>
            <person name="Foster-Nyarko E."/>
            <person name="Jarju S."/>
            <person name="Secka A."/>
            <person name="Antonio M."/>
            <person name="Oren A."/>
            <person name="Chaudhuri R.R."/>
            <person name="La Ragione R."/>
            <person name="Hildebrand F."/>
            <person name="Pallen M.J."/>
        </authorList>
    </citation>
    <scope>NUCLEOTIDE SEQUENCE</scope>
    <source>
        <strain evidence="22">378</strain>
    </source>
</reference>
<organism evidence="22 23">
    <name type="scientific">Candidatus Anaerobiospirillum pullicola</name>
    <dbReference type="NCBI Taxonomy" id="2838451"/>
    <lineage>
        <taxon>Bacteria</taxon>
        <taxon>Pseudomonadati</taxon>
        <taxon>Pseudomonadota</taxon>
        <taxon>Gammaproteobacteria</taxon>
        <taxon>Aeromonadales</taxon>
        <taxon>Succinivibrionaceae</taxon>
        <taxon>Anaerobiospirillum</taxon>
    </lineage>
</organism>
<comment type="similarity">
    <text evidence="17">Belongs to the NnrD/CARKD family.</text>
</comment>
<name>A0A948THW2_9GAMM</name>
<dbReference type="GO" id="GO:0110051">
    <property type="term" value="P:metabolite repair"/>
    <property type="evidence" value="ECO:0007669"/>
    <property type="project" value="TreeGrafter"/>
</dbReference>
<comment type="similarity">
    <text evidence="4 19">In the C-terminal section; belongs to the NnrD/CARKD family.</text>
</comment>
<feature type="binding site" evidence="17">
    <location>
        <position position="383"/>
    </location>
    <ligand>
        <name>(6S)-NADPHX</name>
        <dbReference type="ChEBI" id="CHEBI:64076"/>
    </ligand>
</feature>
<comment type="similarity">
    <text evidence="18">Belongs to the NnrE/AIBP family.</text>
</comment>
<dbReference type="PROSITE" id="PS51383">
    <property type="entry name" value="YJEF_C_3"/>
    <property type="match status" value="1"/>
</dbReference>
<dbReference type="HAMAP" id="MF_01965">
    <property type="entry name" value="NADHX_dehydratase"/>
    <property type="match status" value="1"/>
</dbReference>
<evidence type="ECO:0000256" key="3">
    <source>
        <dbReference type="ARBA" id="ARBA00006001"/>
    </source>
</evidence>
<dbReference type="GO" id="GO:0052856">
    <property type="term" value="F:NAD(P)HX epimerase activity"/>
    <property type="evidence" value="ECO:0007669"/>
    <property type="project" value="UniProtKB-UniRule"/>
</dbReference>
<dbReference type="EC" id="5.1.99.6" evidence="19"/>
<evidence type="ECO:0000313" key="22">
    <source>
        <dbReference type="EMBL" id="MBU3844973.1"/>
    </source>
</evidence>
<evidence type="ECO:0000256" key="6">
    <source>
        <dbReference type="ARBA" id="ARBA00022741"/>
    </source>
</evidence>
<comment type="catalytic activity">
    <reaction evidence="15 17 19">
        <text>(6S)-NADHX + ADP = AMP + phosphate + NADH + H(+)</text>
        <dbReference type="Rhea" id="RHEA:32223"/>
        <dbReference type="ChEBI" id="CHEBI:15378"/>
        <dbReference type="ChEBI" id="CHEBI:43474"/>
        <dbReference type="ChEBI" id="CHEBI:57945"/>
        <dbReference type="ChEBI" id="CHEBI:64074"/>
        <dbReference type="ChEBI" id="CHEBI:456215"/>
        <dbReference type="ChEBI" id="CHEBI:456216"/>
        <dbReference type="EC" id="4.2.1.136"/>
    </reaction>
</comment>
<feature type="binding site" evidence="18">
    <location>
        <position position="130"/>
    </location>
    <ligand>
        <name>K(+)</name>
        <dbReference type="ChEBI" id="CHEBI:29103"/>
    </ligand>
</feature>
<dbReference type="EC" id="4.2.1.136" evidence="19"/>
<dbReference type="GO" id="GO:0046496">
    <property type="term" value="P:nicotinamide nucleotide metabolic process"/>
    <property type="evidence" value="ECO:0007669"/>
    <property type="project" value="UniProtKB-UniRule"/>
</dbReference>
<feature type="binding site" evidence="18">
    <location>
        <position position="62"/>
    </location>
    <ligand>
        <name>K(+)</name>
        <dbReference type="ChEBI" id="CHEBI:29103"/>
    </ligand>
</feature>
<evidence type="ECO:0000256" key="2">
    <source>
        <dbReference type="ARBA" id="ARBA00000909"/>
    </source>
</evidence>
<feature type="binding site" evidence="17">
    <location>
        <position position="336"/>
    </location>
    <ligand>
        <name>(6S)-NADPHX</name>
        <dbReference type="ChEBI" id="CHEBI:64076"/>
    </ligand>
</feature>
<comment type="caution">
    <text evidence="18">Lacks conserved residue(s) required for the propagation of feature annotation.</text>
</comment>
<feature type="binding site" evidence="17">
    <location>
        <position position="275"/>
    </location>
    <ligand>
        <name>(6S)-NADPHX</name>
        <dbReference type="ChEBI" id="CHEBI:64076"/>
    </ligand>
</feature>
<gene>
    <name evidence="17" type="primary">nnrD</name>
    <name evidence="18" type="synonym">nnrE</name>
    <name evidence="22" type="ORF">H9847_08970</name>
</gene>
<dbReference type="PANTHER" id="PTHR12592:SF0">
    <property type="entry name" value="ATP-DEPENDENT (S)-NAD(P)H-HYDRATE DEHYDRATASE"/>
    <property type="match status" value="1"/>
</dbReference>
<evidence type="ECO:0000256" key="4">
    <source>
        <dbReference type="ARBA" id="ARBA00009524"/>
    </source>
</evidence>
<comment type="subunit">
    <text evidence="17">Homotetramer.</text>
</comment>
<evidence type="ECO:0000256" key="12">
    <source>
        <dbReference type="ARBA" id="ARBA00023239"/>
    </source>
</evidence>
<comment type="cofactor">
    <cofactor evidence="18 19">
        <name>K(+)</name>
        <dbReference type="ChEBI" id="CHEBI:29103"/>
    </cofactor>
    <text evidence="18 19">Binds 1 potassium ion per subunit.</text>
</comment>
<evidence type="ECO:0000259" key="20">
    <source>
        <dbReference type="PROSITE" id="PS51383"/>
    </source>
</evidence>
<protein>
    <recommendedName>
        <fullName evidence="19">Bifunctional NAD(P)H-hydrate repair enzyme</fullName>
    </recommendedName>
    <alternativeName>
        <fullName evidence="19">Nicotinamide nucleotide repair protein</fullName>
    </alternativeName>
    <domain>
        <recommendedName>
            <fullName evidence="19">ADP-dependent (S)-NAD(P)H-hydrate dehydratase</fullName>
            <ecNumber evidence="19">4.2.1.136</ecNumber>
        </recommendedName>
        <alternativeName>
            <fullName evidence="19">ADP-dependent NAD(P)HX dehydratase</fullName>
        </alternativeName>
    </domain>
    <domain>
        <recommendedName>
            <fullName evidence="19">NAD(P)H-hydrate epimerase</fullName>
            <ecNumber evidence="19">5.1.99.6</ecNumber>
        </recommendedName>
    </domain>
</protein>
<evidence type="ECO:0000313" key="23">
    <source>
        <dbReference type="Proteomes" id="UP000733611"/>
    </source>
</evidence>
<evidence type="ECO:0000256" key="17">
    <source>
        <dbReference type="HAMAP-Rule" id="MF_01965"/>
    </source>
</evidence>
<evidence type="ECO:0000256" key="15">
    <source>
        <dbReference type="ARBA" id="ARBA00048238"/>
    </source>
</evidence>
<keyword evidence="8 17" id="KW-0521">NADP</keyword>
<accession>A0A948THW2</accession>
<comment type="caution">
    <text evidence="22">The sequence shown here is derived from an EMBL/GenBank/DDBJ whole genome shotgun (WGS) entry which is preliminary data.</text>
</comment>
<dbReference type="GO" id="GO:0046872">
    <property type="term" value="F:metal ion binding"/>
    <property type="evidence" value="ECO:0007669"/>
    <property type="project" value="UniProtKB-UniRule"/>
</dbReference>
<dbReference type="AlphaFoldDB" id="A0A948THW2"/>
<dbReference type="GO" id="GO:0052855">
    <property type="term" value="F:ADP-dependent NAD(P)H-hydrate dehydratase activity"/>
    <property type="evidence" value="ECO:0007669"/>
    <property type="project" value="UniProtKB-UniRule"/>
</dbReference>
<dbReference type="PROSITE" id="PS51385">
    <property type="entry name" value="YJEF_N"/>
    <property type="match status" value="1"/>
</dbReference>
<proteinExistence type="inferred from homology"/>